<keyword evidence="3 6" id="KW-0931">ER-Golgi transport</keyword>
<dbReference type="SUPFAM" id="SSF64356">
    <property type="entry name" value="SNARE-like"/>
    <property type="match status" value="1"/>
</dbReference>
<reference evidence="8" key="1">
    <citation type="journal article" date="2016" name="Nat. Commun.">
        <title>Genome analysis of three Pneumocystis species reveals adaptation mechanisms to life exclusively in mammalian hosts.</title>
        <authorList>
            <person name="Ma L."/>
            <person name="Chen Z."/>
            <person name="Huang D.W."/>
            <person name="Kutty G."/>
            <person name="Ishihara M."/>
            <person name="Wang H."/>
            <person name="Abouelleil A."/>
            <person name="Bishop L."/>
            <person name="Davey E."/>
            <person name="Deng R."/>
            <person name="Deng X."/>
            <person name="Fan L."/>
            <person name="Fantoni G."/>
            <person name="Fitzgerald M."/>
            <person name="Gogineni E."/>
            <person name="Goldberg J.M."/>
            <person name="Handley G."/>
            <person name="Hu X."/>
            <person name="Huber C."/>
            <person name="Jiao X."/>
            <person name="Jones K."/>
            <person name="Levin J.Z."/>
            <person name="Liu Y."/>
            <person name="Macdonald P."/>
            <person name="Melnikov A."/>
            <person name="Raley C."/>
            <person name="Sassi M."/>
            <person name="Sherman B.T."/>
            <person name="Song X."/>
            <person name="Sykes S."/>
            <person name="Tran B."/>
            <person name="Walsh L."/>
            <person name="Xia Y."/>
            <person name="Yang J."/>
            <person name="Young S."/>
            <person name="Zeng Q."/>
            <person name="Zheng X."/>
            <person name="Stephens R."/>
            <person name="Nusbaum C."/>
            <person name="Birren B.W."/>
            <person name="Azadi P."/>
            <person name="Lempicki R.A."/>
            <person name="Cuomo C.A."/>
            <person name="Kovacs J.A."/>
        </authorList>
    </citation>
    <scope>NUCLEOTIDE SEQUENCE [LARGE SCALE GENOMIC DNA]</scope>
    <source>
        <strain evidence="8">B80</strain>
    </source>
</reference>
<dbReference type="Pfam" id="PF04099">
    <property type="entry name" value="Sybindin"/>
    <property type="match status" value="1"/>
</dbReference>
<dbReference type="GO" id="GO:0005783">
    <property type="term" value="C:endoplasmic reticulum"/>
    <property type="evidence" value="ECO:0007669"/>
    <property type="project" value="UniProtKB-SubCell"/>
</dbReference>
<dbReference type="PANTHER" id="PTHR23249:SF16">
    <property type="entry name" value="TRAFFICKING PROTEIN PARTICLE COMPLEX SUBUNIT 1"/>
    <property type="match status" value="1"/>
</dbReference>
<proteinExistence type="inferred from homology"/>
<dbReference type="RefSeq" id="XP_018225405.1">
    <property type="nucleotide sequence ID" value="XM_018370887.1"/>
</dbReference>
<dbReference type="Gene3D" id="3.30.450.70">
    <property type="match status" value="1"/>
</dbReference>
<organism evidence="7 8">
    <name type="scientific">Pneumocystis carinii (strain B80)</name>
    <name type="common">Rat pneumocystis pneumonia agent</name>
    <name type="synonym">Pneumocystis carinii f. sp. carinii</name>
    <dbReference type="NCBI Taxonomy" id="1408658"/>
    <lineage>
        <taxon>Eukaryota</taxon>
        <taxon>Fungi</taxon>
        <taxon>Dikarya</taxon>
        <taxon>Ascomycota</taxon>
        <taxon>Taphrinomycotina</taxon>
        <taxon>Pneumocystomycetes</taxon>
        <taxon>Pneumocystaceae</taxon>
        <taxon>Pneumocystis</taxon>
    </lineage>
</organism>
<dbReference type="GO" id="GO:0030008">
    <property type="term" value="C:TRAPP complex"/>
    <property type="evidence" value="ECO:0007669"/>
    <property type="project" value="UniProtKB-UniRule"/>
</dbReference>
<accession>A0A0W4ZG85</accession>
<dbReference type="OrthoDB" id="3364529at2759"/>
<keyword evidence="1 6" id="KW-0813">Transport</keyword>
<evidence type="ECO:0000256" key="1">
    <source>
        <dbReference type="ARBA" id="ARBA00022448"/>
    </source>
</evidence>
<comment type="similarity">
    <text evidence="5">Belongs to the TRAPP small subunits family. BET5 subfamily.</text>
</comment>
<evidence type="ECO:0000256" key="3">
    <source>
        <dbReference type="ARBA" id="ARBA00022892"/>
    </source>
</evidence>
<protein>
    <recommendedName>
        <fullName evidence="6">Trafficking protein particle complex subunit</fullName>
    </recommendedName>
</protein>
<evidence type="ECO:0000313" key="8">
    <source>
        <dbReference type="Proteomes" id="UP000054454"/>
    </source>
</evidence>
<dbReference type="GO" id="GO:0005794">
    <property type="term" value="C:Golgi apparatus"/>
    <property type="evidence" value="ECO:0007669"/>
    <property type="project" value="UniProtKB-SubCell"/>
</dbReference>
<dbReference type="GeneID" id="28937090"/>
<dbReference type="Proteomes" id="UP000054454">
    <property type="component" value="Unassembled WGS sequence"/>
</dbReference>
<keyword evidence="2 6" id="KW-0256">Endoplasmic reticulum</keyword>
<gene>
    <name evidence="7" type="ORF">T552_02342</name>
</gene>
<dbReference type="InterPro" id="IPR011012">
    <property type="entry name" value="Longin-like_dom_sf"/>
</dbReference>
<evidence type="ECO:0000256" key="4">
    <source>
        <dbReference type="ARBA" id="ARBA00023034"/>
    </source>
</evidence>
<comment type="subunit">
    <text evidence="6">Part of the multisubunit transport protein particle (TRAPP) complex.</text>
</comment>
<keyword evidence="4 6" id="KW-0333">Golgi apparatus</keyword>
<sequence length="156" mass="18389">MTIYKLLIFNRTCKCIYYKAWNKGSADNIENTEIPLVGRRRDVLNIEDEAKLLFGVLYSLQKMSKKLAGPDEIFISYKTQEYKLHYYETASRIRFILITDPNCGNLLYVLQQIYISLYVEYVVKNPLGNMECPKDDVNVELFERTLDQFIRSLSEF</sequence>
<evidence type="ECO:0000256" key="6">
    <source>
        <dbReference type="RuleBase" id="RU366065"/>
    </source>
</evidence>
<name>A0A0W4ZG85_PNEC8</name>
<comment type="caution">
    <text evidence="7">The sequence shown here is derived from an EMBL/GenBank/DDBJ whole genome shotgun (WGS) entry which is preliminary data.</text>
</comment>
<dbReference type="AlphaFoldDB" id="A0A0W4ZG85"/>
<comment type="subcellular location">
    <subcellularLocation>
        <location evidence="6">Endoplasmic reticulum</location>
    </subcellularLocation>
    <subcellularLocation>
        <location evidence="6">Golgi apparatus</location>
        <location evidence="6">cis-Golgi network</location>
    </subcellularLocation>
</comment>
<dbReference type="EMBL" id="LFVZ01000010">
    <property type="protein sequence ID" value="KTW27363.1"/>
    <property type="molecule type" value="Genomic_DNA"/>
</dbReference>
<dbReference type="CDD" id="cd14855">
    <property type="entry name" value="TRAPPC1_MUM2"/>
    <property type="match status" value="1"/>
</dbReference>
<keyword evidence="8" id="KW-1185">Reference proteome</keyword>
<dbReference type="InterPro" id="IPR007233">
    <property type="entry name" value="TRAPPC"/>
</dbReference>
<dbReference type="GO" id="GO:0006888">
    <property type="term" value="P:endoplasmic reticulum to Golgi vesicle-mediated transport"/>
    <property type="evidence" value="ECO:0007669"/>
    <property type="project" value="UniProtKB-UniRule"/>
</dbReference>
<dbReference type="SMART" id="SM01399">
    <property type="entry name" value="Sybindin"/>
    <property type="match status" value="1"/>
</dbReference>
<dbReference type="PANTHER" id="PTHR23249">
    <property type="entry name" value="TRAFFICKING PROTEIN PARTICLE COMPLEX SUBUNIT"/>
    <property type="match status" value="1"/>
</dbReference>
<evidence type="ECO:0000256" key="5">
    <source>
        <dbReference type="ARBA" id="ARBA00038167"/>
    </source>
</evidence>
<evidence type="ECO:0000313" key="7">
    <source>
        <dbReference type="EMBL" id="KTW27363.1"/>
    </source>
</evidence>
<evidence type="ECO:0000256" key="2">
    <source>
        <dbReference type="ARBA" id="ARBA00022824"/>
    </source>
</evidence>
<dbReference type="VEuPathDB" id="FungiDB:T552_02342"/>